<dbReference type="AlphaFoldDB" id="A0A9D6LTQ5"/>
<comment type="caution">
    <text evidence="7">The sequence shown here is derived from an EMBL/GenBank/DDBJ whole genome shotgun (WGS) entry which is preliminary data.</text>
</comment>
<dbReference type="PROSITE" id="PS51160">
    <property type="entry name" value="ACYLPHOSPHATASE_3"/>
    <property type="match status" value="1"/>
</dbReference>
<dbReference type="PANTHER" id="PTHR47268:SF4">
    <property type="entry name" value="ACYLPHOSPHATASE"/>
    <property type="match status" value="1"/>
</dbReference>
<evidence type="ECO:0000256" key="2">
    <source>
        <dbReference type="ARBA" id="ARBA00012150"/>
    </source>
</evidence>
<dbReference type="Gene3D" id="3.30.70.100">
    <property type="match status" value="1"/>
</dbReference>
<proteinExistence type="inferred from homology"/>
<evidence type="ECO:0000256" key="1">
    <source>
        <dbReference type="ARBA" id="ARBA00005614"/>
    </source>
</evidence>
<feature type="active site" evidence="4">
    <location>
        <position position="18"/>
    </location>
</feature>
<dbReference type="PANTHER" id="PTHR47268">
    <property type="entry name" value="ACYLPHOSPHATASE"/>
    <property type="match status" value="1"/>
</dbReference>
<dbReference type="InterPro" id="IPR020456">
    <property type="entry name" value="Acylphosphatase"/>
</dbReference>
<evidence type="ECO:0000256" key="4">
    <source>
        <dbReference type="PROSITE-ProRule" id="PRU00520"/>
    </source>
</evidence>
<gene>
    <name evidence="7" type="ORF">HY220_02140</name>
</gene>
<feature type="active site" evidence="4">
    <location>
        <position position="36"/>
    </location>
</feature>
<dbReference type="Pfam" id="PF00708">
    <property type="entry name" value="Acylphosphatase"/>
    <property type="match status" value="1"/>
</dbReference>
<reference evidence="7" key="1">
    <citation type="submission" date="2020-07" db="EMBL/GenBank/DDBJ databases">
        <title>Huge and variable diversity of episymbiotic CPR bacteria and DPANN archaea in groundwater ecosystems.</title>
        <authorList>
            <person name="He C.Y."/>
            <person name="Keren R."/>
            <person name="Whittaker M."/>
            <person name="Farag I.F."/>
            <person name="Doudna J."/>
            <person name="Cate J.H.D."/>
            <person name="Banfield J.F."/>
        </authorList>
    </citation>
    <scope>NUCLEOTIDE SEQUENCE</scope>
    <source>
        <strain evidence="7">NC_groundwater_972_Pr1_S-0.2um_49_27</strain>
    </source>
</reference>
<sequence>MQRLEAKIFGRVQMVLFRDFTRRHALKLGLSGFVRNETDGSVLVVAEGKKEFLDKLLSKIHRGPMFSRVSDVEIEWKEADGKFPTFSIDFS</sequence>
<keyword evidence="4" id="KW-0378">Hydrolase</keyword>
<dbReference type="SUPFAM" id="SSF54975">
    <property type="entry name" value="Acylphosphatase/BLUF domain-like"/>
    <property type="match status" value="1"/>
</dbReference>
<organism evidence="7 8">
    <name type="scientific">Candidatus Sungiibacteriota bacterium</name>
    <dbReference type="NCBI Taxonomy" id="2750080"/>
    <lineage>
        <taxon>Bacteria</taxon>
        <taxon>Candidatus Sungiibacteriota</taxon>
    </lineage>
</organism>
<evidence type="ECO:0000313" key="8">
    <source>
        <dbReference type="Proteomes" id="UP000808388"/>
    </source>
</evidence>
<accession>A0A9D6LTQ5</accession>
<dbReference type="PRINTS" id="PR00112">
    <property type="entry name" value="ACYLPHPHTASE"/>
</dbReference>
<dbReference type="InterPro" id="IPR001792">
    <property type="entry name" value="Acylphosphatase-like_dom"/>
</dbReference>
<protein>
    <recommendedName>
        <fullName evidence="2 4">acylphosphatase</fullName>
        <ecNumber evidence="2 4">3.6.1.7</ecNumber>
    </recommendedName>
</protein>
<dbReference type="Proteomes" id="UP000808388">
    <property type="component" value="Unassembled WGS sequence"/>
</dbReference>
<evidence type="ECO:0000313" key="7">
    <source>
        <dbReference type="EMBL" id="MBI3627529.1"/>
    </source>
</evidence>
<evidence type="ECO:0000259" key="6">
    <source>
        <dbReference type="PROSITE" id="PS51160"/>
    </source>
</evidence>
<feature type="domain" description="Acylphosphatase-like" evidence="6">
    <location>
        <begin position="3"/>
        <end position="90"/>
    </location>
</feature>
<comment type="similarity">
    <text evidence="1 5">Belongs to the acylphosphatase family.</text>
</comment>
<evidence type="ECO:0000256" key="5">
    <source>
        <dbReference type="RuleBase" id="RU004168"/>
    </source>
</evidence>
<dbReference type="InterPro" id="IPR036046">
    <property type="entry name" value="Acylphosphatase-like_dom_sf"/>
</dbReference>
<dbReference type="GO" id="GO:0003998">
    <property type="term" value="F:acylphosphatase activity"/>
    <property type="evidence" value="ECO:0007669"/>
    <property type="project" value="UniProtKB-EC"/>
</dbReference>
<dbReference type="InterPro" id="IPR017968">
    <property type="entry name" value="Acylphosphatase_CS"/>
</dbReference>
<evidence type="ECO:0000256" key="3">
    <source>
        <dbReference type="ARBA" id="ARBA00047645"/>
    </source>
</evidence>
<comment type="catalytic activity">
    <reaction evidence="3 4">
        <text>an acyl phosphate + H2O = a carboxylate + phosphate + H(+)</text>
        <dbReference type="Rhea" id="RHEA:14965"/>
        <dbReference type="ChEBI" id="CHEBI:15377"/>
        <dbReference type="ChEBI" id="CHEBI:15378"/>
        <dbReference type="ChEBI" id="CHEBI:29067"/>
        <dbReference type="ChEBI" id="CHEBI:43474"/>
        <dbReference type="ChEBI" id="CHEBI:59918"/>
        <dbReference type="EC" id="3.6.1.7"/>
    </reaction>
</comment>
<dbReference type="PROSITE" id="PS00151">
    <property type="entry name" value="ACYLPHOSPHATASE_2"/>
    <property type="match status" value="1"/>
</dbReference>
<dbReference type="EMBL" id="JACQCQ010000009">
    <property type="protein sequence ID" value="MBI3627529.1"/>
    <property type="molecule type" value="Genomic_DNA"/>
</dbReference>
<dbReference type="EC" id="3.6.1.7" evidence="2 4"/>
<name>A0A9D6LTQ5_9BACT</name>